<dbReference type="EMBL" id="SRLO01000060">
    <property type="protein sequence ID" value="TNN79880.1"/>
    <property type="molecule type" value="Genomic_DNA"/>
</dbReference>
<evidence type="ECO:0000313" key="3">
    <source>
        <dbReference type="Proteomes" id="UP000314294"/>
    </source>
</evidence>
<dbReference type="Proteomes" id="UP000314294">
    <property type="component" value="Unassembled WGS sequence"/>
</dbReference>
<evidence type="ECO:0000256" key="1">
    <source>
        <dbReference type="SAM" id="MobiDB-lite"/>
    </source>
</evidence>
<name>A0A4Z2IPD6_9TELE</name>
<sequence length="125" mass="14212">MLGPARYFRLGNRKYFNLLSGSDYPTSYSASPRSQEADHLHRQLQTLKVVFQILSFHGEAVLLVSESQSSCSSQSQIESKSRDVQEKATTLMDETTTEKPNGLPQTERGHGRRRSIHRMVRCLVE</sequence>
<proteinExistence type="predicted"/>
<protein>
    <submittedName>
        <fullName evidence="2">Uncharacterized protein</fullName>
    </submittedName>
</protein>
<feature type="region of interest" description="Disordered" evidence="1">
    <location>
        <begin position="70"/>
        <end position="115"/>
    </location>
</feature>
<reference evidence="2 3" key="1">
    <citation type="submission" date="2019-03" db="EMBL/GenBank/DDBJ databases">
        <title>First draft genome of Liparis tanakae, snailfish: a comprehensive survey of snailfish specific genes.</title>
        <authorList>
            <person name="Kim W."/>
            <person name="Song I."/>
            <person name="Jeong J.-H."/>
            <person name="Kim D."/>
            <person name="Kim S."/>
            <person name="Ryu S."/>
            <person name="Song J.Y."/>
            <person name="Lee S.K."/>
        </authorList>
    </citation>
    <scope>NUCLEOTIDE SEQUENCE [LARGE SCALE GENOMIC DNA]</scope>
    <source>
        <tissue evidence="2">Muscle</tissue>
    </source>
</reference>
<keyword evidence="3" id="KW-1185">Reference proteome</keyword>
<organism evidence="2 3">
    <name type="scientific">Liparis tanakae</name>
    <name type="common">Tanaka's snailfish</name>
    <dbReference type="NCBI Taxonomy" id="230148"/>
    <lineage>
        <taxon>Eukaryota</taxon>
        <taxon>Metazoa</taxon>
        <taxon>Chordata</taxon>
        <taxon>Craniata</taxon>
        <taxon>Vertebrata</taxon>
        <taxon>Euteleostomi</taxon>
        <taxon>Actinopterygii</taxon>
        <taxon>Neopterygii</taxon>
        <taxon>Teleostei</taxon>
        <taxon>Neoteleostei</taxon>
        <taxon>Acanthomorphata</taxon>
        <taxon>Eupercaria</taxon>
        <taxon>Perciformes</taxon>
        <taxon>Cottioidei</taxon>
        <taxon>Cottales</taxon>
        <taxon>Liparidae</taxon>
        <taxon>Liparis</taxon>
    </lineage>
</organism>
<dbReference type="AlphaFoldDB" id="A0A4Z2IPD6"/>
<accession>A0A4Z2IPD6</accession>
<gene>
    <name evidence="2" type="ORF">EYF80_009917</name>
</gene>
<comment type="caution">
    <text evidence="2">The sequence shown here is derived from an EMBL/GenBank/DDBJ whole genome shotgun (WGS) entry which is preliminary data.</text>
</comment>
<evidence type="ECO:0000313" key="2">
    <source>
        <dbReference type="EMBL" id="TNN79880.1"/>
    </source>
</evidence>